<keyword evidence="8" id="KW-0378">Hydrolase</keyword>
<feature type="domain" description="Non-reducing end beta-L-arabinofuranosidase-like GH127 middle" evidence="7">
    <location>
        <begin position="713"/>
        <end position="808"/>
    </location>
</feature>
<accession>A0ABS5JPH9</accession>
<dbReference type="InterPro" id="IPR025883">
    <property type="entry name" value="Cadherin-like_domain"/>
</dbReference>
<evidence type="ECO:0000259" key="7">
    <source>
        <dbReference type="Pfam" id="PF20736"/>
    </source>
</evidence>
<evidence type="ECO:0000256" key="2">
    <source>
        <dbReference type="SAM" id="SignalP"/>
    </source>
</evidence>
<gene>
    <name evidence="8" type="ORF">KEM10_00480</name>
</gene>
<protein>
    <submittedName>
        <fullName evidence="8">Glycoside hydrolase family 127 protein</fullName>
    </submittedName>
</protein>
<dbReference type="Pfam" id="PF16375">
    <property type="entry name" value="DUF4986"/>
    <property type="match status" value="1"/>
</dbReference>
<feature type="signal peptide" evidence="2">
    <location>
        <begin position="1"/>
        <end position="21"/>
    </location>
</feature>
<feature type="domain" description="DUF4986" evidence="5">
    <location>
        <begin position="836"/>
        <end position="919"/>
    </location>
</feature>
<dbReference type="EMBL" id="JAGUCO010000001">
    <property type="protein sequence ID" value="MBS2096729.1"/>
    <property type="molecule type" value="Genomic_DNA"/>
</dbReference>
<sequence length="1166" mass="128888">MKKRSILLFSLLLGLYLQAFAQTSYTSNITNPSFETGDGSGWTWTGTSGYAWIGPNNDGDATKDGTYINGLWNSSIGDAECSQVITGLPEGNYLITALVSVSTNRLTNQRLFVTSDGTTKSMLYGADNHAAYSTGNLTILGGDEEYTFGGYGESSAENGPFYELSVLKHVVEGSLTLGIRVSGKSTSQGYDFSHTSKEDAGFFKFDHFTVTEVSDVATLDFISLNTGFLDSAFDENTFTYTATLPEGTTSVTPIVKPTVTGVSISGDDEVQIASGTGLSTITVTALNGTSTQTYTIEYTVNTPEEGAQQDKLYTNEFPLGDITLLDGPFKEASELNIQTLLQYDADRLLAPYLKEAGLTPKASSYSNWIGLDGHIGGHYLSAMAINYAATGNVDCKNLMDYMVTELKACQDANTLNFPTWGVGYTGGVPSSSSVWSTFKTGNFSNYNSAWVPWYNLHKAYAGLRDAWLYGGNVTAKGVFLSFCDWAIDITSGLNDTQMETMLNVEHGGMNEVLADAYQMTGQVKYLTAAKRFSHKVLLNSMASGVDNLDNMHANTQVPKAVGFQRIAEVSKESNYVDAGEFFWKTVTENRSLALGGNSRKEYFPQASACGDYITDIEGPESCNTNNMLKLTEDLFRTNVDAKYAEYYEKALYNHILSTIHPEHGGYVYFTPARPRHYRVYSAPNEAMWCCVGTGMENHGKYGEFIYTHVDDSLYVNLFIASELNWRAKGVTVRQETDFPNEEKSRLYFTAEASTDLNLMIRYPHWVAEGDLKVVVNTDTITVTAQPQSYVSIDRTWSNNDSVHVLLPMQNTIEELPNVSEYVAVMHGPILLGAKTGTEDLAGLVADNSRWGHIANGSLLPLDQAPVIVSSREDLTSKIVPIEGETMKFTASDLFPKEENKDLILEPFYNIHDSRYMMYWLTLTEDQYQDVLDSLAAAEQEALELQARTIDEVATGEQQPEVDHNMQTQNSYTGNYQNEFWRDARDGGFISYDLSTAGKSDLSLMVRYWGNESGSRSFNIYIDDELLITENVVGKWNVNEFVNQEYDIPNSMTSGKETITVKFQAINSSNVVGGLFYVRLLEPLNSTGVDKKYSKETYQVAAKNKTITVSGLDQPSTIKVYDINGRNLSSIHTDDASVDIPCNQTGLKLVQVIVDSIPYIYKVIIYN</sequence>
<evidence type="ECO:0000313" key="9">
    <source>
        <dbReference type="Proteomes" id="UP000708576"/>
    </source>
</evidence>
<dbReference type="Pfam" id="PF20736">
    <property type="entry name" value="Glyco_hydro127M"/>
    <property type="match status" value="1"/>
</dbReference>
<dbReference type="InterPro" id="IPR049046">
    <property type="entry name" value="Beta-AFase-like_GH127_middle"/>
</dbReference>
<organism evidence="8 9">
    <name type="scientific">Carboxylicivirga linearis</name>
    <dbReference type="NCBI Taxonomy" id="1628157"/>
    <lineage>
        <taxon>Bacteria</taxon>
        <taxon>Pseudomonadati</taxon>
        <taxon>Bacteroidota</taxon>
        <taxon>Bacteroidia</taxon>
        <taxon>Marinilabiliales</taxon>
        <taxon>Marinilabiliaceae</taxon>
        <taxon>Carboxylicivirga</taxon>
    </lineage>
</organism>
<keyword evidence="9" id="KW-1185">Reference proteome</keyword>
<evidence type="ECO:0000259" key="5">
    <source>
        <dbReference type="Pfam" id="PF16375"/>
    </source>
</evidence>
<dbReference type="InterPro" id="IPR012878">
    <property type="entry name" value="Beta-AFase-like_GH127_cat"/>
</dbReference>
<dbReference type="InterPro" id="IPR008928">
    <property type="entry name" value="6-hairpin_glycosidase_sf"/>
</dbReference>
<feature type="coiled-coil region" evidence="1">
    <location>
        <begin position="920"/>
        <end position="947"/>
    </location>
</feature>
<dbReference type="PANTHER" id="PTHR31151:SF0">
    <property type="entry name" value="PROLINE-TRNA LIGASE (DUF1680)"/>
    <property type="match status" value="1"/>
</dbReference>
<dbReference type="GO" id="GO:0016787">
    <property type="term" value="F:hydrolase activity"/>
    <property type="evidence" value="ECO:0007669"/>
    <property type="project" value="UniProtKB-KW"/>
</dbReference>
<dbReference type="SUPFAM" id="SSF48208">
    <property type="entry name" value="Six-hairpin glycosidases"/>
    <property type="match status" value="1"/>
</dbReference>
<dbReference type="InterPro" id="IPR032275">
    <property type="entry name" value="DUF4986"/>
</dbReference>
<dbReference type="Pfam" id="PF20620">
    <property type="entry name" value="DUF6805"/>
    <property type="match status" value="1"/>
</dbReference>
<reference evidence="8 9" key="1">
    <citation type="journal article" date="2015" name="Int. J. Syst. Evol. Microbiol.">
        <title>Carboxylicivirga linearis sp. nov., isolated from a sea cucumber culture pond.</title>
        <authorList>
            <person name="Wang F.Q."/>
            <person name="Zhou Y.X."/>
            <person name="Lin X.Z."/>
            <person name="Chen G.J."/>
            <person name="Du Z.J."/>
        </authorList>
    </citation>
    <scope>NUCLEOTIDE SEQUENCE [LARGE SCALE GENOMIC DNA]</scope>
    <source>
        <strain evidence="8 9">FB218</strain>
    </source>
</reference>
<dbReference type="Pfam" id="PF07944">
    <property type="entry name" value="Beta-AFase-like_GH127_cat"/>
    <property type="match status" value="1"/>
</dbReference>
<evidence type="ECO:0000256" key="1">
    <source>
        <dbReference type="SAM" id="Coils"/>
    </source>
</evidence>
<evidence type="ECO:0000259" key="3">
    <source>
        <dbReference type="Pfam" id="PF07944"/>
    </source>
</evidence>
<dbReference type="PANTHER" id="PTHR31151">
    <property type="entry name" value="PROLINE-TRNA LIGASE (DUF1680)"/>
    <property type="match status" value="1"/>
</dbReference>
<evidence type="ECO:0000259" key="6">
    <source>
        <dbReference type="Pfam" id="PF20620"/>
    </source>
</evidence>
<feature type="domain" description="Glycoside hydrolase GH146 substrate-binding" evidence="6">
    <location>
        <begin position="943"/>
        <end position="1080"/>
    </location>
</feature>
<proteinExistence type="predicted"/>
<dbReference type="Pfam" id="PF12733">
    <property type="entry name" value="Cadherin-like"/>
    <property type="match status" value="1"/>
</dbReference>
<keyword evidence="2" id="KW-0732">Signal</keyword>
<dbReference type="InterPro" id="IPR046544">
    <property type="entry name" value="GH146_SB_dom"/>
</dbReference>
<dbReference type="RefSeq" id="WP_212212087.1">
    <property type="nucleotide sequence ID" value="NZ_JAGUCO010000001.1"/>
</dbReference>
<feature type="chain" id="PRO_5045875508" evidence="2">
    <location>
        <begin position="22"/>
        <end position="1166"/>
    </location>
</feature>
<evidence type="ECO:0000313" key="8">
    <source>
        <dbReference type="EMBL" id="MBS2096729.1"/>
    </source>
</evidence>
<evidence type="ECO:0000259" key="4">
    <source>
        <dbReference type="Pfam" id="PF12733"/>
    </source>
</evidence>
<dbReference type="Proteomes" id="UP000708576">
    <property type="component" value="Unassembled WGS sequence"/>
</dbReference>
<name>A0ABS5JPH9_9BACT</name>
<keyword evidence="1" id="KW-0175">Coiled coil</keyword>
<feature type="domain" description="Non-reducing end beta-L-arabinofuranosidase-like GH127 catalytic" evidence="3">
    <location>
        <begin position="321"/>
        <end position="703"/>
    </location>
</feature>
<comment type="caution">
    <text evidence="8">The sequence shown here is derived from an EMBL/GenBank/DDBJ whole genome shotgun (WGS) entry which is preliminary data.</text>
</comment>
<dbReference type="Gene3D" id="2.60.120.260">
    <property type="entry name" value="Galactose-binding domain-like"/>
    <property type="match status" value="1"/>
</dbReference>
<feature type="domain" description="Cadherin-like beta-sandwich-like" evidence="4">
    <location>
        <begin position="231"/>
        <end position="299"/>
    </location>
</feature>